<proteinExistence type="predicted"/>
<feature type="transmembrane region" description="Helical" evidence="6">
    <location>
        <begin position="176"/>
        <end position="199"/>
    </location>
</feature>
<keyword evidence="2" id="KW-0813">Transport</keyword>
<keyword evidence="8" id="KW-1185">Reference proteome</keyword>
<dbReference type="PANTHER" id="PTHR43791">
    <property type="entry name" value="PERMEASE-RELATED"/>
    <property type="match status" value="1"/>
</dbReference>
<dbReference type="Proteomes" id="UP001050691">
    <property type="component" value="Unassembled WGS sequence"/>
</dbReference>
<dbReference type="AlphaFoldDB" id="A0AAV5AF44"/>
<reference evidence="7" key="1">
    <citation type="submission" date="2021-10" db="EMBL/GenBank/DDBJ databases">
        <title>De novo Genome Assembly of Clathrus columnatus (Basidiomycota, Fungi) Using Illumina and Nanopore Sequence Data.</title>
        <authorList>
            <person name="Ogiso-Tanaka E."/>
            <person name="Itagaki H."/>
            <person name="Hosoya T."/>
            <person name="Hosaka K."/>
        </authorList>
    </citation>
    <scope>NUCLEOTIDE SEQUENCE</scope>
    <source>
        <strain evidence="7">MO-923</strain>
    </source>
</reference>
<keyword evidence="5 6" id="KW-0472">Membrane</keyword>
<evidence type="ECO:0000313" key="7">
    <source>
        <dbReference type="EMBL" id="GJJ11319.1"/>
    </source>
</evidence>
<gene>
    <name evidence="7" type="ORF">Clacol_005551</name>
</gene>
<feature type="transmembrane region" description="Helical" evidence="6">
    <location>
        <begin position="27"/>
        <end position="50"/>
    </location>
</feature>
<keyword evidence="3 6" id="KW-0812">Transmembrane</keyword>
<evidence type="ECO:0000256" key="2">
    <source>
        <dbReference type="ARBA" id="ARBA00022448"/>
    </source>
</evidence>
<evidence type="ECO:0000256" key="1">
    <source>
        <dbReference type="ARBA" id="ARBA00004141"/>
    </source>
</evidence>
<evidence type="ECO:0000313" key="8">
    <source>
        <dbReference type="Proteomes" id="UP001050691"/>
    </source>
</evidence>
<comment type="caution">
    <text evidence="7">The sequence shown here is derived from an EMBL/GenBank/DDBJ whole genome shotgun (WGS) entry which is preliminary data.</text>
</comment>
<keyword evidence="4 6" id="KW-1133">Transmembrane helix</keyword>
<dbReference type="SUPFAM" id="SSF103473">
    <property type="entry name" value="MFS general substrate transporter"/>
    <property type="match status" value="1"/>
</dbReference>
<protein>
    <submittedName>
        <fullName evidence="7">Uncharacterized protein</fullName>
    </submittedName>
</protein>
<dbReference type="PANTHER" id="PTHR43791:SF19">
    <property type="entry name" value="TRANSPORTER, PUTATIVE (AFU_ORTHOLOGUE AFUA_1G01812)-RELATED"/>
    <property type="match status" value="1"/>
</dbReference>
<evidence type="ECO:0000256" key="6">
    <source>
        <dbReference type="SAM" id="Phobius"/>
    </source>
</evidence>
<accession>A0AAV5AF44</accession>
<comment type="subcellular location">
    <subcellularLocation>
        <location evidence="1">Membrane</location>
        <topology evidence="1">Multi-pass membrane protein</topology>
    </subcellularLocation>
</comment>
<name>A0AAV5AF44_9AGAM</name>
<dbReference type="GO" id="GO:0022857">
    <property type="term" value="F:transmembrane transporter activity"/>
    <property type="evidence" value="ECO:0007669"/>
    <property type="project" value="TreeGrafter"/>
</dbReference>
<organism evidence="7 8">
    <name type="scientific">Clathrus columnatus</name>
    <dbReference type="NCBI Taxonomy" id="1419009"/>
    <lineage>
        <taxon>Eukaryota</taxon>
        <taxon>Fungi</taxon>
        <taxon>Dikarya</taxon>
        <taxon>Basidiomycota</taxon>
        <taxon>Agaricomycotina</taxon>
        <taxon>Agaricomycetes</taxon>
        <taxon>Phallomycetidae</taxon>
        <taxon>Phallales</taxon>
        <taxon>Clathraceae</taxon>
        <taxon>Clathrus</taxon>
    </lineage>
</organism>
<dbReference type="Gene3D" id="1.20.1250.20">
    <property type="entry name" value="MFS general substrate transporter like domains"/>
    <property type="match status" value="1"/>
</dbReference>
<evidence type="ECO:0000256" key="3">
    <source>
        <dbReference type="ARBA" id="ARBA00022692"/>
    </source>
</evidence>
<evidence type="ECO:0000256" key="5">
    <source>
        <dbReference type="ARBA" id="ARBA00023136"/>
    </source>
</evidence>
<feature type="transmembrane region" description="Helical" evidence="6">
    <location>
        <begin position="152"/>
        <end position="170"/>
    </location>
</feature>
<dbReference type="GO" id="GO:0016020">
    <property type="term" value="C:membrane"/>
    <property type="evidence" value="ECO:0007669"/>
    <property type="project" value="UniProtKB-SubCell"/>
</dbReference>
<dbReference type="EMBL" id="BPWL01000006">
    <property type="protein sequence ID" value="GJJ11319.1"/>
    <property type="molecule type" value="Genomic_DNA"/>
</dbReference>
<sequence length="219" mass="23934">MSSIAGAFGGLLSAAISKMQGVGGKAAWSWIFILEGLITVVAGFLSFWLIKDFPDTAKFITEPERQYIKQKMEEDGQFSAKGEGFRLHSVWDSFRDYKTWICNKSGNGCWIYYKSGFDATPANLLSVPIYVWAGTLTCVVGYAADRVGNRGCFNLFLLVIGMIGYIILITSRNAALSYFAIYLAASGIYPVVANSATWFGNNVEGSYKRGVTLAMAIGL</sequence>
<dbReference type="InterPro" id="IPR036259">
    <property type="entry name" value="MFS_trans_sf"/>
</dbReference>
<evidence type="ECO:0000256" key="4">
    <source>
        <dbReference type="ARBA" id="ARBA00022989"/>
    </source>
</evidence>